<dbReference type="EMBL" id="SMAA01000006">
    <property type="protein sequence ID" value="TCS79748.1"/>
    <property type="molecule type" value="Genomic_DNA"/>
</dbReference>
<proteinExistence type="predicted"/>
<sequence length="63" mass="7554">MICNRLMPKILLQLYLKNELSTTCNKFLIFNTSSHIYVNDKNVYDRKKRIIYYYGISAVLDFI</sequence>
<reference evidence="1 2" key="1">
    <citation type="submission" date="2019-03" db="EMBL/GenBank/DDBJ databases">
        <title>Genomic Encyclopedia of Type Strains, Phase IV (KMG-IV): sequencing the most valuable type-strain genomes for metagenomic binning, comparative biology and taxonomic classification.</title>
        <authorList>
            <person name="Goeker M."/>
        </authorList>
    </citation>
    <scope>NUCLEOTIDE SEQUENCE [LARGE SCALE GENOMIC DNA]</scope>
    <source>
        <strain evidence="1 2">DSM 20467</strain>
    </source>
</reference>
<dbReference type="AlphaFoldDB" id="A0A4R3K9W2"/>
<protein>
    <submittedName>
        <fullName evidence="1">Uncharacterized protein</fullName>
    </submittedName>
</protein>
<gene>
    <name evidence="1" type="ORF">EDC37_106165</name>
</gene>
<keyword evidence="2" id="KW-1185">Reference proteome</keyword>
<accession>A0A4R3K9W2</accession>
<organism evidence="1 2">
    <name type="scientific">Pectinatus cerevisiiphilus</name>
    <dbReference type="NCBI Taxonomy" id="86956"/>
    <lineage>
        <taxon>Bacteria</taxon>
        <taxon>Bacillati</taxon>
        <taxon>Bacillota</taxon>
        <taxon>Negativicutes</taxon>
        <taxon>Selenomonadales</taxon>
        <taxon>Selenomonadaceae</taxon>
        <taxon>Pectinatus</taxon>
    </lineage>
</organism>
<dbReference type="Proteomes" id="UP000295188">
    <property type="component" value="Unassembled WGS sequence"/>
</dbReference>
<evidence type="ECO:0000313" key="1">
    <source>
        <dbReference type="EMBL" id="TCS79748.1"/>
    </source>
</evidence>
<evidence type="ECO:0000313" key="2">
    <source>
        <dbReference type="Proteomes" id="UP000295188"/>
    </source>
</evidence>
<name>A0A4R3K9W2_9FIRM</name>
<comment type="caution">
    <text evidence="1">The sequence shown here is derived from an EMBL/GenBank/DDBJ whole genome shotgun (WGS) entry which is preliminary data.</text>
</comment>